<organism evidence="1 2">
    <name type="scientific">Pisolithus tinctorius Marx 270</name>
    <dbReference type="NCBI Taxonomy" id="870435"/>
    <lineage>
        <taxon>Eukaryota</taxon>
        <taxon>Fungi</taxon>
        <taxon>Dikarya</taxon>
        <taxon>Basidiomycota</taxon>
        <taxon>Agaricomycotina</taxon>
        <taxon>Agaricomycetes</taxon>
        <taxon>Agaricomycetidae</taxon>
        <taxon>Boletales</taxon>
        <taxon>Sclerodermatineae</taxon>
        <taxon>Pisolithaceae</taxon>
        <taxon>Pisolithus</taxon>
    </lineage>
</organism>
<reference evidence="2" key="2">
    <citation type="submission" date="2015-01" db="EMBL/GenBank/DDBJ databases">
        <title>Evolutionary Origins and Diversification of the Mycorrhizal Mutualists.</title>
        <authorList>
            <consortium name="DOE Joint Genome Institute"/>
            <consortium name="Mycorrhizal Genomics Consortium"/>
            <person name="Kohler A."/>
            <person name="Kuo A."/>
            <person name="Nagy L.G."/>
            <person name="Floudas D."/>
            <person name="Copeland A."/>
            <person name="Barry K.W."/>
            <person name="Cichocki N."/>
            <person name="Veneault-Fourrey C."/>
            <person name="LaButti K."/>
            <person name="Lindquist E.A."/>
            <person name="Lipzen A."/>
            <person name="Lundell T."/>
            <person name="Morin E."/>
            <person name="Murat C."/>
            <person name="Riley R."/>
            <person name="Ohm R."/>
            <person name="Sun H."/>
            <person name="Tunlid A."/>
            <person name="Henrissat B."/>
            <person name="Grigoriev I.V."/>
            <person name="Hibbett D.S."/>
            <person name="Martin F."/>
        </authorList>
    </citation>
    <scope>NUCLEOTIDE SEQUENCE [LARGE SCALE GENOMIC DNA]</scope>
    <source>
        <strain evidence="2">Marx 270</strain>
    </source>
</reference>
<keyword evidence="2" id="KW-1185">Reference proteome</keyword>
<proteinExistence type="predicted"/>
<protein>
    <submittedName>
        <fullName evidence="1">Uncharacterized protein</fullName>
    </submittedName>
</protein>
<name>A0A0C3K065_PISTI</name>
<sequence>MSVRWQRGTKPFEYTPVGYEIPDNPDELWPIPLRHLFFSLQRYKRDREMPRSAQQTFSPHCL</sequence>
<dbReference type="Proteomes" id="UP000054217">
    <property type="component" value="Unassembled WGS sequence"/>
</dbReference>
<dbReference type="HOGENOM" id="CLU_2905108_0_0_1"/>
<dbReference type="EMBL" id="KN831978">
    <property type="protein sequence ID" value="KIO03007.1"/>
    <property type="molecule type" value="Genomic_DNA"/>
</dbReference>
<reference evidence="1 2" key="1">
    <citation type="submission" date="2014-04" db="EMBL/GenBank/DDBJ databases">
        <authorList>
            <consortium name="DOE Joint Genome Institute"/>
            <person name="Kuo A."/>
            <person name="Kohler A."/>
            <person name="Costa M.D."/>
            <person name="Nagy L.G."/>
            <person name="Floudas D."/>
            <person name="Copeland A."/>
            <person name="Barry K.W."/>
            <person name="Cichocki N."/>
            <person name="Veneault-Fourrey C."/>
            <person name="LaButti K."/>
            <person name="Lindquist E.A."/>
            <person name="Lipzen A."/>
            <person name="Lundell T."/>
            <person name="Morin E."/>
            <person name="Murat C."/>
            <person name="Sun H."/>
            <person name="Tunlid A."/>
            <person name="Henrissat B."/>
            <person name="Grigoriev I.V."/>
            <person name="Hibbett D.S."/>
            <person name="Martin F."/>
            <person name="Nordberg H.P."/>
            <person name="Cantor M.N."/>
            <person name="Hua S.X."/>
        </authorList>
    </citation>
    <scope>NUCLEOTIDE SEQUENCE [LARGE SCALE GENOMIC DNA]</scope>
    <source>
        <strain evidence="1 2">Marx 270</strain>
    </source>
</reference>
<dbReference type="AlphaFoldDB" id="A0A0C3K065"/>
<gene>
    <name evidence="1" type="ORF">M404DRAFT_1001631</name>
</gene>
<evidence type="ECO:0000313" key="1">
    <source>
        <dbReference type="EMBL" id="KIO03007.1"/>
    </source>
</evidence>
<dbReference type="InParanoid" id="A0A0C3K065"/>
<accession>A0A0C3K065</accession>
<evidence type="ECO:0000313" key="2">
    <source>
        <dbReference type="Proteomes" id="UP000054217"/>
    </source>
</evidence>